<accession>A0ACC0ENX3</accession>
<reference evidence="2" key="2">
    <citation type="journal article" date="2018" name="Mol. Plant Microbe Interact.">
        <title>Genome sequence resources for the wheat stripe rust pathogen (Puccinia striiformis f. sp. tritici) and the barley stripe rust pathogen (Puccinia striiformis f. sp. hordei).</title>
        <authorList>
            <person name="Xia C."/>
            <person name="Wang M."/>
            <person name="Yin C."/>
            <person name="Cornejo O.E."/>
            <person name="Hulbert S.H."/>
            <person name="Chen X."/>
        </authorList>
    </citation>
    <scope>NUCLEOTIDE SEQUENCE [LARGE SCALE GENOMIC DNA]</scope>
    <source>
        <strain evidence="2">93-210</strain>
    </source>
</reference>
<reference evidence="2" key="1">
    <citation type="journal article" date="2018" name="BMC Genomics">
        <title>Genomic insights into host adaptation between the wheat stripe rust pathogen (Puccinia striiformis f. sp. tritici) and the barley stripe rust pathogen (Puccinia striiformis f. sp. hordei).</title>
        <authorList>
            <person name="Xia C."/>
            <person name="Wang M."/>
            <person name="Yin C."/>
            <person name="Cornejo O.E."/>
            <person name="Hulbert S.H."/>
            <person name="Chen X."/>
        </authorList>
    </citation>
    <scope>NUCLEOTIDE SEQUENCE [LARGE SCALE GENOMIC DNA]</scope>
    <source>
        <strain evidence="2">93-210</strain>
    </source>
</reference>
<protein>
    <submittedName>
        <fullName evidence="1">Uncharacterized protein</fullName>
    </submittedName>
</protein>
<dbReference type="Proteomes" id="UP001060170">
    <property type="component" value="Chromosome 4"/>
</dbReference>
<gene>
    <name evidence="1" type="ORF">MJO28_004382</name>
</gene>
<comment type="caution">
    <text evidence="1">The sequence shown here is derived from an EMBL/GenBank/DDBJ whole genome shotgun (WGS) entry which is preliminary data.</text>
</comment>
<name>A0ACC0ENX3_9BASI</name>
<dbReference type="EMBL" id="CM045868">
    <property type="protein sequence ID" value="KAI7957287.1"/>
    <property type="molecule type" value="Genomic_DNA"/>
</dbReference>
<reference evidence="1 2" key="3">
    <citation type="journal article" date="2022" name="Microbiol. Spectr.">
        <title>Folding features and dynamics of 3D genome architecture in plant fungal pathogens.</title>
        <authorList>
            <person name="Xia C."/>
        </authorList>
    </citation>
    <scope>NUCLEOTIDE SEQUENCE [LARGE SCALE GENOMIC DNA]</scope>
    <source>
        <strain evidence="1 2">93-210</strain>
    </source>
</reference>
<proteinExistence type="predicted"/>
<organism evidence="1 2">
    <name type="scientific">Puccinia striiformis f. sp. tritici</name>
    <dbReference type="NCBI Taxonomy" id="168172"/>
    <lineage>
        <taxon>Eukaryota</taxon>
        <taxon>Fungi</taxon>
        <taxon>Dikarya</taxon>
        <taxon>Basidiomycota</taxon>
        <taxon>Pucciniomycotina</taxon>
        <taxon>Pucciniomycetes</taxon>
        <taxon>Pucciniales</taxon>
        <taxon>Pucciniaceae</taxon>
        <taxon>Puccinia</taxon>
    </lineage>
</organism>
<evidence type="ECO:0000313" key="1">
    <source>
        <dbReference type="EMBL" id="KAI7957287.1"/>
    </source>
</evidence>
<evidence type="ECO:0000313" key="2">
    <source>
        <dbReference type="Proteomes" id="UP001060170"/>
    </source>
</evidence>
<sequence length="125" mass="14317">MLYRPCYLKLRFPIHPYYADWPLTLLSLCFLIEHSRATFLIDLTHEIGELTSRLKANPRFTVMLGPPSSGKTTLAQLVTSQMRNDNTPEFHSLIIDLRSVVTSEDDCFLGAFLEEVSYWGTDGLF</sequence>
<keyword evidence="2" id="KW-1185">Reference proteome</keyword>